<dbReference type="GO" id="GO:0030313">
    <property type="term" value="C:cell envelope"/>
    <property type="evidence" value="ECO:0007669"/>
    <property type="project" value="UniProtKB-SubCell"/>
</dbReference>
<evidence type="ECO:0000256" key="1">
    <source>
        <dbReference type="ARBA" id="ARBA00001947"/>
    </source>
</evidence>
<dbReference type="EMBL" id="FOPY01000001">
    <property type="protein sequence ID" value="SFH17177.1"/>
    <property type="molecule type" value="Genomic_DNA"/>
</dbReference>
<sequence length="577" mass="62508">MLRILHSLPRTHKLLILPVATMVTVLGTHKIISAFDTSGTHSPSLVAVNLPSVTLPADLQAHASTASSVTTPPADTGKDTASDTSSGGDVTGQTIPLASLKAHDIVDVSFLAKSDATDAEIVTPLKPAPVATDTTAPSVKEAAKVDAQALHLAMQLPWNAPEAAEYEDIGGTSYEDLSADPLILSDGDIELEEELAANEVFVPSWETYTIQPGDTFAVMAERTLGLGYSEVLKLLDEMPEKKALTRWRVGDSFDFKLNETGDLLALRVMKNARTGYLIERNVEEKSFEVTSFEKTAQATERLFAGTVSGSFAQSASATGLSYAEVAELSVLLSKKLNFRRDTRRGDKFEVLVETDMIEGKATDSRILAAHYEGARMDLTVVRNSADDRFYTPDGHSLDPAFSRHPFNGSYRISSSFNLRRKHPITGRISPHRGTDFAMRTGSPVTSPAEGRVVKAAFQKNGAGNYLVIRHDNGYKTRYMHLSKRLVSEGDRVSMGQKIALSGNTGRSTGPHLHYEVMVNNSQVDPMRVKLPESKNLTGQALAAFKKESQQLLAKMDNDNDGTVVASRSASSNRPDGS</sequence>
<proteinExistence type="predicted"/>
<dbReference type="AlphaFoldDB" id="A0A1I2XVS7"/>
<dbReference type="PANTHER" id="PTHR21666:SF292">
    <property type="entry name" value="MUREIN DD-ENDOPEPTIDASE MEPM"/>
    <property type="match status" value="1"/>
</dbReference>
<protein>
    <submittedName>
        <fullName evidence="11">Murein DD-endopeptidase</fullName>
    </submittedName>
</protein>
<keyword evidence="5" id="KW-0378">Hydrolase</keyword>
<keyword evidence="12" id="KW-1185">Reference proteome</keyword>
<dbReference type="Gene3D" id="2.70.70.10">
    <property type="entry name" value="Glucose Permease (Domain IIA)"/>
    <property type="match status" value="1"/>
</dbReference>
<dbReference type="InterPro" id="IPR045834">
    <property type="entry name" value="Csd3_N2"/>
</dbReference>
<feature type="region of interest" description="Disordered" evidence="8">
    <location>
        <begin position="64"/>
        <end position="90"/>
    </location>
</feature>
<feature type="domain" description="M23ase beta-sheet core" evidence="9">
    <location>
        <begin position="430"/>
        <end position="525"/>
    </location>
</feature>
<dbReference type="GO" id="GO:0006508">
    <property type="term" value="P:proteolysis"/>
    <property type="evidence" value="ECO:0007669"/>
    <property type="project" value="UniProtKB-KW"/>
</dbReference>
<dbReference type="InterPro" id="IPR050570">
    <property type="entry name" value="Cell_wall_metabolism_enzyme"/>
</dbReference>
<evidence type="ECO:0000256" key="8">
    <source>
        <dbReference type="SAM" id="MobiDB-lite"/>
    </source>
</evidence>
<keyword evidence="7" id="KW-0482">Metalloprotease</keyword>
<comment type="cofactor">
    <cofactor evidence="1">
        <name>Zn(2+)</name>
        <dbReference type="ChEBI" id="CHEBI:29105"/>
    </cofactor>
</comment>
<dbReference type="Gene3D" id="3.10.450.350">
    <property type="match status" value="2"/>
</dbReference>
<evidence type="ECO:0000256" key="2">
    <source>
        <dbReference type="ARBA" id="ARBA00004196"/>
    </source>
</evidence>
<gene>
    <name evidence="11" type="ORF">SAMN04487959_10174</name>
</gene>
<feature type="compositionally biased region" description="Polar residues" evidence="8">
    <location>
        <begin position="565"/>
        <end position="577"/>
    </location>
</feature>
<evidence type="ECO:0000256" key="6">
    <source>
        <dbReference type="ARBA" id="ARBA00022833"/>
    </source>
</evidence>
<evidence type="ECO:0000256" key="7">
    <source>
        <dbReference type="ARBA" id="ARBA00023049"/>
    </source>
</evidence>
<dbReference type="GO" id="GO:0004222">
    <property type="term" value="F:metalloendopeptidase activity"/>
    <property type="evidence" value="ECO:0007669"/>
    <property type="project" value="TreeGrafter"/>
</dbReference>
<reference evidence="11 12" key="1">
    <citation type="submission" date="2016-10" db="EMBL/GenBank/DDBJ databases">
        <authorList>
            <person name="de Groot N.N."/>
        </authorList>
    </citation>
    <scope>NUCLEOTIDE SEQUENCE [LARGE SCALE GENOMIC DNA]</scope>
    <source>
        <strain evidence="11 12">CGMCC 1.6848</strain>
    </source>
</reference>
<evidence type="ECO:0000256" key="3">
    <source>
        <dbReference type="ARBA" id="ARBA00022670"/>
    </source>
</evidence>
<dbReference type="Pfam" id="PF19425">
    <property type="entry name" value="Csd3_N2"/>
    <property type="match status" value="1"/>
</dbReference>
<keyword evidence="4" id="KW-0479">Metal-binding</keyword>
<organism evidence="11 12">
    <name type="scientific">Modicisalibacter xianhensis</name>
    <dbReference type="NCBI Taxonomy" id="442341"/>
    <lineage>
        <taxon>Bacteria</taxon>
        <taxon>Pseudomonadati</taxon>
        <taxon>Pseudomonadota</taxon>
        <taxon>Gammaproteobacteria</taxon>
        <taxon>Oceanospirillales</taxon>
        <taxon>Halomonadaceae</taxon>
        <taxon>Modicisalibacter</taxon>
    </lineage>
</organism>
<feature type="compositionally biased region" description="Polar residues" evidence="8">
    <location>
        <begin position="64"/>
        <end position="73"/>
    </location>
</feature>
<dbReference type="GO" id="GO:0046872">
    <property type="term" value="F:metal ion binding"/>
    <property type="evidence" value="ECO:0007669"/>
    <property type="project" value="UniProtKB-KW"/>
</dbReference>
<dbReference type="FunFam" id="2.70.70.10:FF:000002">
    <property type="entry name" value="Murein DD-endopeptidase MepM"/>
    <property type="match status" value="1"/>
</dbReference>
<name>A0A1I2XVS7_9GAMM</name>
<dbReference type="Proteomes" id="UP000199040">
    <property type="component" value="Unassembled WGS sequence"/>
</dbReference>
<evidence type="ECO:0000256" key="4">
    <source>
        <dbReference type="ARBA" id="ARBA00022723"/>
    </source>
</evidence>
<dbReference type="CDD" id="cd12797">
    <property type="entry name" value="M23_peptidase"/>
    <property type="match status" value="1"/>
</dbReference>
<evidence type="ECO:0000259" key="9">
    <source>
        <dbReference type="Pfam" id="PF01551"/>
    </source>
</evidence>
<evidence type="ECO:0000256" key="5">
    <source>
        <dbReference type="ARBA" id="ARBA00022801"/>
    </source>
</evidence>
<evidence type="ECO:0000259" key="10">
    <source>
        <dbReference type="Pfam" id="PF19425"/>
    </source>
</evidence>
<comment type="subcellular location">
    <subcellularLocation>
        <location evidence="2">Cell envelope</location>
    </subcellularLocation>
</comment>
<feature type="domain" description="Csd3-like second N-terminal" evidence="10">
    <location>
        <begin position="301"/>
        <end position="417"/>
    </location>
</feature>
<feature type="region of interest" description="Disordered" evidence="8">
    <location>
        <begin position="425"/>
        <end position="445"/>
    </location>
</feature>
<dbReference type="SUPFAM" id="SSF51261">
    <property type="entry name" value="Duplicated hybrid motif"/>
    <property type="match status" value="1"/>
</dbReference>
<evidence type="ECO:0000313" key="11">
    <source>
        <dbReference type="EMBL" id="SFH17177.1"/>
    </source>
</evidence>
<keyword evidence="3" id="KW-0645">Protease</keyword>
<accession>A0A1I2XVS7</accession>
<evidence type="ECO:0000313" key="12">
    <source>
        <dbReference type="Proteomes" id="UP000199040"/>
    </source>
</evidence>
<dbReference type="STRING" id="442341.SAMN04487959_10174"/>
<dbReference type="Pfam" id="PF01551">
    <property type="entry name" value="Peptidase_M23"/>
    <property type="match status" value="1"/>
</dbReference>
<dbReference type="PANTHER" id="PTHR21666">
    <property type="entry name" value="PEPTIDASE-RELATED"/>
    <property type="match status" value="1"/>
</dbReference>
<keyword evidence="6" id="KW-0862">Zinc</keyword>
<dbReference type="InterPro" id="IPR016047">
    <property type="entry name" value="M23ase_b-sheet_dom"/>
</dbReference>
<dbReference type="InterPro" id="IPR011055">
    <property type="entry name" value="Dup_hybrid_motif"/>
</dbReference>
<feature type="region of interest" description="Disordered" evidence="8">
    <location>
        <begin position="554"/>
        <end position="577"/>
    </location>
</feature>